<dbReference type="AlphaFoldDB" id="A0A2Z2KE74"/>
<dbReference type="EMBL" id="CP021780">
    <property type="protein sequence ID" value="ASA22175.1"/>
    <property type="molecule type" value="Genomic_DNA"/>
</dbReference>
<evidence type="ECO:0000313" key="2">
    <source>
        <dbReference type="Proteomes" id="UP000249890"/>
    </source>
</evidence>
<dbReference type="RefSeq" id="WP_087916177.1">
    <property type="nucleotide sequence ID" value="NZ_CP021780.1"/>
</dbReference>
<sequence>MRIEEYRLNLLLKKLSMEETIMIKIAFQKLYGVSIGLTPEELSEMKLQTLFPLLDIVRGLVLNKHHVPDIYGASDSLQSNTLSSKVSFGRQDKLANQE</sequence>
<protein>
    <submittedName>
        <fullName evidence="1">Uncharacterized protein</fullName>
    </submittedName>
</protein>
<dbReference type="KEGG" id="pdh:B9T62_16145"/>
<dbReference type="OrthoDB" id="2628127at2"/>
<dbReference type="Proteomes" id="UP000249890">
    <property type="component" value="Chromosome"/>
</dbReference>
<name>A0A2Z2KE74_9BACL</name>
<keyword evidence="2" id="KW-1185">Reference proteome</keyword>
<reference evidence="1 2" key="1">
    <citation type="submission" date="2017-06" db="EMBL/GenBank/DDBJ databases">
        <title>Complete genome sequence of Paenibacillus donghaensis KCTC 13049T isolated from East Sea sediment, South Korea.</title>
        <authorList>
            <person name="Jung B.K."/>
            <person name="Hong S.-J."/>
            <person name="Shin J.-H."/>
        </authorList>
    </citation>
    <scope>NUCLEOTIDE SEQUENCE [LARGE SCALE GENOMIC DNA]</scope>
    <source>
        <strain evidence="1 2">KCTC 13049</strain>
    </source>
</reference>
<accession>A0A2Z2KE74</accession>
<gene>
    <name evidence="1" type="ORF">B9T62_16145</name>
</gene>
<organism evidence="1 2">
    <name type="scientific">Paenibacillus donghaensis</name>
    <dbReference type="NCBI Taxonomy" id="414771"/>
    <lineage>
        <taxon>Bacteria</taxon>
        <taxon>Bacillati</taxon>
        <taxon>Bacillota</taxon>
        <taxon>Bacilli</taxon>
        <taxon>Bacillales</taxon>
        <taxon>Paenibacillaceae</taxon>
        <taxon>Paenibacillus</taxon>
    </lineage>
</organism>
<evidence type="ECO:0000313" key="1">
    <source>
        <dbReference type="EMBL" id="ASA22175.1"/>
    </source>
</evidence>
<proteinExistence type="predicted"/>